<proteinExistence type="predicted"/>
<protein>
    <submittedName>
        <fullName evidence="1">Uncharacterized protein</fullName>
    </submittedName>
</protein>
<sequence length="66" mass="7448">MVVRADVCGIKKSGTILPRKHSQFLDSREPDKISHKQVKNLITKQEMSTGSEVKNLLPGQFSFMCE</sequence>
<dbReference type="EMBL" id="KI658864">
    <property type="protein sequence ID" value="ETN81061.1"/>
    <property type="molecule type" value="Genomic_DNA"/>
</dbReference>
<reference evidence="2" key="1">
    <citation type="journal article" date="2014" name="Nat. Genet.">
        <title>Genome of the human hookworm Necator americanus.</title>
        <authorList>
            <person name="Tang Y.T."/>
            <person name="Gao X."/>
            <person name="Rosa B.A."/>
            <person name="Abubucker S."/>
            <person name="Hallsworth-Pepin K."/>
            <person name="Martin J."/>
            <person name="Tyagi R."/>
            <person name="Heizer E."/>
            <person name="Zhang X."/>
            <person name="Bhonagiri-Palsikar V."/>
            <person name="Minx P."/>
            <person name="Warren W.C."/>
            <person name="Wang Q."/>
            <person name="Zhan B."/>
            <person name="Hotez P.J."/>
            <person name="Sternberg P.W."/>
            <person name="Dougall A."/>
            <person name="Gaze S.T."/>
            <person name="Mulvenna J."/>
            <person name="Sotillo J."/>
            <person name="Ranganathan S."/>
            <person name="Rabelo E.M."/>
            <person name="Wilson R.K."/>
            <person name="Felgner P.L."/>
            <person name="Bethony J."/>
            <person name="Hawdon J.M."/>
            <person name="Gasser R.B."/>
            <person name="Loukas A."/>
            <person name="Mitreva M."/>
        </authorList>
    </citation>
    <scope>NUCLEOTIDE SEQUENCE [LARGE SCALE GENOMIC DNA]</scope>
</reference>
<evidence type="ECO:0000313" key="1">
    <source>
        <dbReference type="EMBL" id="ETN81061.1"/>
    </source>
</evidence>
<dbReference type="Proteomes" id="UP000053676">
    <property type="component" value="Unassembled WGS sequence"/>
</dbReference>
<evidence type="ECO:0000313" key="2">
    <source>
        <dbReference type="Proteomes" id="UP000053676"/>
    </source>
</evidence>
<organism evidence="1 2">
    <name type="scientific">Necator americanus</name>
    <name type="common">Human hookworm</name>
    <dbReference type="NCBI Taxonomy" id="51031"/>
    <lineage>
        <taxon>Eukaryota</taxon>
        <taxon>Metazoa</taxon>
        <taxon>Ecdysozoa</taxon>
        <taxon>Nematoda</taxon>
        <taxon>Chromadorea</taxon>
        <taxon>Rhabditida</taxon>
        <taxon>Rhabditina</taxon>
        <taxon>Rhabditomorpha</taxon>
        <taxon>Strongyloidea</taxon>
        <taxon>Ancylostomatidae</taxon>
        <taxon>Bunostominae</taxon>
        <taxon>Necator</taxon>
    </lineage>
</organism>
<dbReference type="KEGG" id="nai:NECAME_08763"/>
<dbReference type="AlphaFoldDB" id="W2TIS2"/>
<name>W2TIS2_NECAM</name>
<keyword evidence="2" id="KW-1185">Reference proteome</keyword>
<gene>
    <name evidence="1" type="ORF">NECAME_08763</name>
</gene>
<accession>W2TIS2</accession>